<dbReference type="GeneID" id="102519265"/>
<dbReference type="CTD" id="5935"/>
<gene>
    <name evidence="2" type="primary">RBM3</name>
</gene>
<keyword evidence="1" id="KW-1185">Reference proteome</keyword>
<protein>
    <submittedName>
        <fullName evidence="2">RNA-binding protein 3 isoform X3</fullName>
    </submittedName>
</protein>
<accession>A0A8B8SKV1</accession>
<dbReference type="AlphaFoldDB" id="A0A8B8SKV1"/>
<organism evidence="1 2">
    <name type="scientific">Camelus ferus</name>
    <name type="common">Wild bactrian camel</name>
    <name type="synonym">Camelus bactrianus ferus</name>
    <dbReference type="NCBI Taxonomy" id="419612"/>
    <lineage>
        <taxon>Eukaryota</taxon>
        <taxon>Metazoa</taxon>
        <taxon>Chordata</taxon>
        <taxon>Craniata</taxon>
        <taxon>Vertebrata</taxon>
        <taxon>Euteleostomi</taxon>
        <taxon>Mammalia</taxon>
        <taxon>Eutheria</taxon>
        <taxon>Laurasiatheria</taxon>
        <taxon>Artiodactyla</taxon>
        <taxon>Tylopoda</taxon>
        <taxon>Camelidae</taxon>
        <taxon>Camelus</taxon>
    </lineage>
</organism>
<dbReference type="RefSeq" id="XP_032330858.1">
    <property type="nucleotide sequence ID" value="XM_032474967.1"/>
</dbReference>
<reference evidence="2" key="1">
    <citation type="submission" date="2025-08" db="UniProtKB">
        <authorList>
            <consortium name="RefSeq"/>
        </authorList>
    </citation>
    <scope>IDENTIFICATION</scope>
    <source>
        <tissue evidence="2">Ear skin</tissue>
    </source>
</reference>
<name>A0A8B8SKV1_CAMFR</name>
<sequence>MDSEASNQESLWMVARSVWTTRASQPEEQEEGVPLGPMGVVVATLEVVETRAMEVAGMTVDLEDMDTDMDMEGPETMAAEARVVMTATQEEITGTITTTEMRHTRLICTRNKTSDPGPSFQMAVFIKIFGAALKHLGVF</sequence>
<evidence type="ECO:0000313" key="2">
    <source>
        <dbReference type="RefSeq" id="XP_032330858.1"/>
    </source>
</evidence>
<proteinExistence type="predicted"/>
<evidence type="ECO:0000313" key="1">
    <source>
        <dbReference type="Proteomes" id="UP000694856"/>
    </source>
</evidence>
<dbReference type="Proteomes" id="UP000694856">
    <property type="component" value="Chromosome X"/>
</dbReference>